<evidence type="ECO:0000256" key="7">
    <source>
        <dbReference type="SAM" id="MobiDB-lite"/>
    </source>
</evidence>
<dbReference type="PANTHER" id="PTHR47786">
    <property type="entry name" value="ALPHA-1,4-GLUCAN:MALTOSE-1-PHOSPHATE MALTOSYLTRANSFERASE"/>
    <property type="match status" value="1"/>
</dbReference>
<dbReference type="InterPro" id="IPR013783">
    <property type="entry name" value="Ig-like_fold"/>
</dbReference>
<dbReference type="Pfam" id="PF00128">
    <property type="entry name" value="Alpha-amylase"/>
    <property type="match status" value="1"/>
</dbReference>
<dbReference type="RefSeq" id="WP_078709517.1">
    <property type="nucleotide sequence ID" value="NZ_FUXL01000013.1"/>
</dbReference>
<sequence>MSKALEASRTKVDTVPSDDPDVARLRTLAESRVAIEAVTPEINGGRFAVKRVAGEPLTVTADVFCDGHDKIDAALVYGAVDGELHEVPLSFVVNDRWTGTLSFAEPGAHRFSIIAWRDLYATWRDEAKKKRDAGVLTDLELTEARHLVEMAEKSGRGSDDEQYALAELAEKLDGLRAAGDADAQYFLMQAPETIALLHATGVRTNLTRYADVPVWVDRERAAFSAWYELFPRSQSGDPARHGTFDDVIARLPDIAEMGFDVLYFPPIHPIGHTNRKGKNNSLKAEAGDPGSPYAIGSEEGGHLAIHPELGTFDDFHRLVEAAKGHGLEIALDIALNASPDHPWIKEHPEWFDWRPDGTIKYAENPPKKYEDIVNFHFYRDAIPSIWIAMRDMFLHWLKHGVRIFRVDNPHTKPFPFWEWVIDEVRKVDPGAIFLAEAFTRPKVMKRLAKIGYNQSYSYFTWRNAKWEFEQYLTELTQEECAEYMRPNFFVNTPDINPVFLQTSGRPGFRIRLALAATLGGNYGVYSGFELCEFEPVVAGKEEYLNSEKYEIRAFDWKREGNIRDDIAFFNRLRNSEPAMRDFRNLAFYTFWNDNVLWYGKRTPDLSSFLLFAVTLDPFNPQGGQFEVPLWEFGLPDGGSIKVDDLVAERSFTWQGKVQHWWFNPQECPYAVFRISRS</sequence>
<evidence type="ECO:0000256" key="3">
    <source>
        <dbReference type="ARBA" id="ARBA00022679"/>
    </source>
</evidence>
<keyword evidence="10" id="KW-1185">Reference proteome</keyword>
<name>A0A1T4SQ71_9HYPH</name>
<evidence type="ECO:0000256" key="4">
    <source>
        <dbReference type="ARBA" id="ARBA00023277"/>
    </source>
</evidence>
<keyword evidence="4 6" id="KW-0119">Carbohydrate metabolism</keyword>
<keyword evidence="3 6" id="KW-0808">Transferase</keyword>
<feature type="binding site" evidence="6">
    <location>
        <position position="408"/>
    </location>
    <ligand>
        <name>alpha-maltose 1-phosphate</name>
        <dbReference type="ChEBI" id="CHEBI:63576"/>
    </ligand>
</feature>
<keyword evidence="2 6" id="KW-0328">Glycosyltransferase</keyword>
<evidence type="ECO:0000259" key="8">
    <source>
        <dbReference type="SMART" id="SM00642"/>
    </source>
</evidence>
<protein>
    <recommendedName>
        <fullName evidence="6">Alpha-1,4-glucan:maltose-1-phosphate maltosyltransferase</fullName>
        <shortName evidence="6">GMPMT</shortName>
        <ecNumber evidence="6">2.4.99.16</ecNumber>
    </recommendedName>
    <alternativeName>
        <fullName evidence="6">(1-&gt;4)-alpha-D-glucan:maltose-1-phosphate alpha-D-maltosyltransferase</fullName>
    </alternativeName>
</protein>
<feature type="region of interest" description="Disordered" evidence="7">
    <location>
        <begin position="274"/>
        <end position="297"/>
    </location>
</feature>
<feature type="domain" description="Glycosyl hydrolase family 13 catalytic" evidence="8">
    <location>
        <begin position="228"/>
        <end position="563"/>
    </location>
</feature>
<comment type="caution">
    <text evidence="6">Lacks conserved residue(s) required for the propagation of feature annotation.</text>
</comment>
<dbReference type="Gene3D" id="3.20.20.80">
    <property type="entry name" value="Glycosidases"/>
    <property type="match status" value="1"/>
</dbReference>
<dbReference type="InterPro" id="IPR049171">
    <property type="entry name" value="GLGE_C"/>
</dbReference>
<evidence type="ECO:0000256" key="6">
    <source>
        <dbReference type="HAMAP-Rule" id="MF_02124"/>
    </source>
</evidence>
<feature type="binding site" evidence="6">
    <location>
        <position position="371"/>
    </location>
    <ligand>
        <name>alpha-maltose 1-phosphate</name>
        <dbReference type="ChEBI" id="CHEBI:63576"/>
    </ligand>
</feature>
<proteinExistence type="inferred from homology"/>
<feature type="binding site" evidence="6">
    <location>
        <position position="276"/>
    </location>
    <ligand>
        <name>alpha-maltose 1-phosphate</name>
        <dbReference type="ChEBI" id="CHEBI:63576"/>
    </ligand>
</feature>
<dbReference type="Gene3D" id="1.20.58.80">
    <property type="entry name" value="Phosphotransferase system, lactose/cellobiose-type IIA subunit"/>
    <property type="match status" value="1"/>
</dbReference>
<dbReference type="AlphaFoldDB" id="A0A1T4SQ71"/>
<dbReference type="Proteomes" id="UP000190135">
    <property type="component" value="Unassembled WGS sequence"/>
</dbReference>
<feature type="binding site" evidence="6">
    <location>
        <begin position="548"/>
        <end position="549"/>
    </location>
    <ligand>
        <name>alpha-maltose 1-phosphate</name>
        <dbReference type="ChEBI" id="CHEBI:63576"/>
    </ligand>
</feature>
<evidence type="ECO:0000256" key="1">
    <source>
        <dbReference type="ARBA" id="ARBA00011738"/>
    </source>
</evidence>
<evidence type="ECO:0000256" key="5">
    <source>
        <dbReference type="ARBA" id="ARBA00048735"/>
    </source>
</evidence>
<feature type="active site" description="Nucleophile" evidence="6">
    <location>
        <position position="407"/>
    </location>
</feature>
<dbReference type="GO" id="GO:0030979">
    <property type="term" value="P:alpha-glucan biosynthetic process"/>
    <property type="evidence" value="ECO:0007669"/>
    <property type="project" value="UniProtKB-UniRule"/>
</dbReference>
<reference evidence="9 10" key="1">
    <citation type="submission" date="2017-02" db="EMBL/GenBank/DDBJ databases">
        <authorList>
            <person name="Peterson S.W."/>
        </authorList>
    </citation>
    <scope>NUCLEOTIDE SEQUENCE [LARGE SCALE GENOMIC DNA]</scope>
    <source>
        <strain evidence="9 10">USBA 369</strain>
    </source>
</reference>
<evidence type="ECO:0000313" key="10">
    <source>
        <dbReference type="Proteomes" id="UP000190135"/>
    </source>
</evidence>
<comment type="subunit">
    <text evidence="1 6">Homodimer.</text>
</comment>
<dbReference type="CDD" id="cd11344">
    <property type="entry name" value="AmyAc_GlgE_like"/>
    <property type="match status" value="1"/>
</dbReference>
<feature type="active site" description="Proton donor" evidence="6">
    <location>
        <position position="436"/>
    </location>
</feature>
<dbReference type="PANTHER" id="PTHR47786:SF2">
    <property type="entry name" value="GLYCOSYL HYDROLASE FAMILY 13 CATALYTIC DOMAIN-CONTAINING PROTEIN"/>
    <property type="match status" value="1"/>
</dbReference>
<dbReference type="SMART" id="SM00642">
    <property type="entry name" value="Aamy"/>
    <property type="match status" value="1"/>
</dbReference>
<dbReference type="HAMAP" id="MF_02124">
    <property type="entry name" value="GlgE"/>
    <property type="match status" value="1"/>
</dbReference>
<dbReference type="EC" id="2.4.99.16" evidence="6"/>
<dbReference type="InterPro" id="IPR017853">
    <property type="entry name" value="GH"/>
</dbReference>
<dbReference type="GO" id="GO:0004553">
    <property type="term" value="F:hydrolase activity, hydrolyzing O-glycosyl compounds"/>
    <property type="evidence" value="ECO:0007669"/>
    <property type="project" value="InterPro"/>
</dbReference>
<evidence type="ECO:0000256" key="2">
    <source>
        <dbReference type="ARBA" id="ARBA00022676"/>
    </source>
</evidence>
<organism evidence="9 10">
    <name type="scientific">Consotaella salsifontis</name>
    <dbReference type="NCBI Taxonomy" id="1365950"/>
    <lineage>
        <taxon>Bacteria</taxon>
        <taxon>Pseudomonadati</taxon>
        <taxon>Pseudomonadota</taxon>
        <taxon>Alphaproteobacteria</taxon>
        <taxon>Hyphomicrobiales</taxon>
        <taxon>Aurantimonadaceae</taxon>
        <taxon>Consotaella</taxon>
    </lineage>
</organism>
<dbReference type="InterPro" id="IPR026585">
    <property type="entry name" value="GlgE"/>
</dbReference>
<dbReference type="InterPro" id="IPR006047">
    <property type="entry name" value="GH13_cat_dom"/>
</dbReference>
<dbReference type="InterPro" id="IPR021828">
    <property type="entry name" value="GlgE_dom_N/S"/>
</dbReference>
<comment type="similarity">
    <text evidence="6">Belongs to the glycosyl hydrolase 13 family. GlgE subfamily.</text>
</comment>
<dbReference type="Gene3D" id="2.60.40.1180">
    <property type="entry name" value="Golgi alpha-mannosidase II"/>
    <property type="match status" value="1"/>
</dbReference>
<comment type="function">
    <text evidence="6">Maltosyltransferase that uses maltose 1-phosphate (M1P) as the sugar donor to elongate linear or branched alpha-(1-&gt;4)-glucans. Is involved in a branched alpha-glucan biosynthetic pathway from trehalose, together with TreS, Mak and GlgB.</text>
</comment>
<dbReference type="Gene3D" id="2.60.40.10">
    <property type="entry name" value="Immunoglobulins"/>
    <property type="match status" value="1"/>
</dbReference>
<comment type="catalytic activity">
    <reaction evidence="5 6">
        <text>alpha-maltose 1-phosphate + [(1-&gt;4)-alpha-D-glucosyl](n) = [(1-&gt;4)-alpha-D-glucosyl](n+2) + phosphate</text>
        <dbReference type="Rhea" id="RHEA:42692"/>
        <dbReference type="Rhea" id="RHEA-COMP:9584"/>
        <dbReference type="Rhea" id="RHEA-COMP:10183"/>
        <dbReference type="ChEBI" id="CHEBI:15444"/>
        <dbReference type="ChEBI" id="CHEBI:43474"/>
        <dbReference type="ChEBI" id="CHEBI:63576"/>
        <dbReference type="EC" id="2.4.99.16"/>
    </reaction>
</comment>
<dbReference type="SUPFAM" id="SSF51445">
    <property type="entry name" value="(Trans)glycosidases"/>
    <property type="match status" value="1"/>
</dbReference>
<dbReference type="STRING" id="1365950.SAMN05428963_11310"/>
<dbReference type="GO" id="GO:0016758">
    <property type="term" value="F:hexosyltransferase activity"/>
    <property type="evidence" value="ECO:0007669"/>
    <property type="project" value="UniProtKB-UniRule"/>
</dbReference>
<gene>
    <name evidence="6" type="primary">glgE</name>
    <name evidence="9" type="ORF">SAMN05428963_11310</name>
</gene>
<dbReference type="Pfam" id="PF21702">
    <property type="entry name" value="GLGE_C"/>
    <property type="match status" value="1"/>
</dbReference>
<accession>A0A1T4SQ71</accession>
<dbReference type="OrthoDB" id="9805159at2"/>
<feature type="site" description="Transition state stabilizer" evidence="6">
    <location>
        <position position="494"/>
    </location>
</feature>
<dbReference type="InterPro" id="IPR013780">
    <property type="entry name" value="Glyco_hydro_b"/>
</dbReference>
<evidence type="ECO:0000313" key="9">
    <source>
        <dbReference type="EMBL" id="SKA30424.1"/>
    </source>
</evidence>
<dbReference type="EMBL" id="FUXL01000013">
    <property type="protein sequence ID" value="SKA30424.1"/>
    <property type="molecule type" value="Genomic_DNA"/>
</dbReference>
<dbReference type="Pfam" id="PF11896">
    <property type="entry name" value="GlgE_dom_N_S"/>
    <property type="match status" value="1"/>
</dbReference>